<dbReference type="EMBL" id="BLLK01000062">
    <property type="protein sequence ID" value="GFH58664.1"/>
    <property type="molecule type" value="Genomic_DNA"/>
</dbReference>
<dbReference type="Pfam" id="PF07466">
    <property type="entry name" value="DUF1517"/>
    <property type="match status" value="1"/>
</dbReference>
<dbReference type="Proteomes" id="UP001054902">
    <property type="component" value="Unassembled WGS sequence"/>
</dbReference>
<comment type="caution">
    <text evidence="3">The sequence shown here is derived from an EMBL/GenBank/DDBJ whole genome shotgun (WGS) entry which is preliminary data.</text>
</comment>
<protein>
    <submittedName>
        <fullName evidence="3">Uncharacterized protein</fullName>
    </submittedName>
</protein>
<dbReference type="InterPro" id="IPR053023">
    <property type="entry name" value="FLAP_modulator"/>
</dbReference>
<feature type="region of interest" description="Disordered" evidence="1">
    <location>
        <begin position="142"/>
        <end position="163"/>
    </location>
</feature>
<evidence type="ECO:0000313" key="4">
    <source>
        <dbReference type="Proteomes" id="UP001054902"/>
    </source>
</evidence>
<keyword evidence="2" id="KW-0732">Signal</keyword>
<proteinExistence type="predicted"/>
<sequence>MRTFISTSRNTLLGVALAICVLAPSATSFSPVASPMRKVTTSNSFHTSVPVYDTPAKFHSNTMLFSATEDDNEDMSVSKRNQNLNHGVHPIILNSWKSIRQNFQKQNKKAMTIFAAALLMMSTFFTPLEALAAPSGGRMGGSFGGSSRSSSSSRSYSSPSSYNRGYSRGFSSGYYSRPSVTVVPSIGGYGYYGAPVIAPAPAIGWWRGPSIIDIMIFGFFASAVVSSVLGGNSDTMNSSSALGSGVTVAKISVALNVPNRNDRNSILSYLHRLSATANTDSRVGISNLVSQVALELLRQKRSIFAADTEYTHFKNGDSAQRDFSSKAIQERSKFEMEKTNKYGGVDYSSFERSSIEALGNQATSAVVTLVIAIDGDQTKLPQINSMRDLETALTKIATDVKVDDCLRSAEVLWTPDDDNDILSQRDVIVDYPKLRTI</sequence>
<reference evidence="3 4" key="1">
    <citation type="journal article" date="2021" name="Sci. Rep.">
        <title>The genome of the diatom Chaetoceros tenuissimus carries an ancient integrated fragment of an extant virus.</title>
        <authorList>
            <person name="Hongo Y."/>
            <person name="Kimura K."/>
            <person name="Takaki Y."/>
            <person name="Yoshida Y."/>
            <person name="Baba S."/>
            <person name="Kobayashi G."/>
            <person name="Nagasaki K."/>
            <person name="Hano T."/>
            <person name="Tomaru Y."/>
        </authorList>
    </citation>
    <scope>NUCLEOTIDE SEQUENCE [LARGE SCALE GENOMIC DNA]</scope>
    <source>
        <strain evidence="3 4">NIES-3715</strain>
    </source>
</reference>
<organism evidence="3 4">
    <name type="scientific">Chaetoceros tenuissimus</name>
    <dbReference type="NCBI Taxonomy" id="426638"/>
    <lineage>
        <taxon>Eukaryota</taxon>
        <taxon>Sar</taxon>
        <taxon>Stramenopiles</taxon>
        <taxon>Ochrophyta</taxon>
        <taxon>Bacillariophyta</taxon>
        <taxon>Coscinodiscophyceae</taxon>
        <taxon>Chaetocerotophycidae</taxon>
        <taxon>Chaetocerotales</taxon>
        <taxon>Chaetocerotaceae</taxon>
        <taxon>Chaetoceros</taxon>
    </lineage>
</organism>
<feature type="signal peptide" evidence="2">
    <location>
        <begin position="1"/>
        <end position="28"/>
    </location>
</feature>
<evidence type="ECO:0000256" key="1">
    <source>
        <dbReference type="SAM" id="MobiDB-lite"/>
    </source>
</evidence>
<evidence type="ECO:0000256" key="2">
    <source>
        <dbReference type="SAM" id="SignalP"/>
    </source>
</evidence>
<keyword evidence="4" id="KW-1185">Reference proteome</keyword>
<evidence type="ECO:0000313" key="3">
    <source>
        <dbReference type="EMBL" id="GFH58664.1"/>
    </source>
</evidence>
<feature type="chain" id="PRO_5042186118" evidence="2">
    <location>
        <begin position="29"/>
        <end position="437"/>
    </location>
</feature>
<dbReference type="PANTHER" id="PTHR33975">
    <property type="entry name" value="MYELIN-ASSOCIATED OLIGODENDROCYTE BASIC PROTEIN"/>
    <property type="match status" value="1"/>
</dbReference>
<name>A0AAD3D9S0_9STRA</name>
<dbReference type="InterPro" id="IPR010903">
    <property type="entry name" value="DUF1517"/>
</dbReference>
<dbReference type="PANTHER" id="PTHR33975:SF2">
    <property type="entry name" value="MYELIN-ASSOCIATED OLIGODENDROCYTE BASIC PROTEIN"/>
    <property type="match status" value="1"/>
</dbReference>
<accession>A0AAD3D9S0</accession>
<gene>
    <name evidence="3" type="ORF">CTEN210_15140</name>
</gene>
<feature type="compositionally biased region" description="Low complexity" evidence="1">
    <location>
        <begin position="145"/>
        <end position="163"/>
    </location>
</feature>
<dbReference type="AlphaFoldDB" id="A0AAD3D9S0"/>